<keyword evidence="4" id="KW-1185">Reference proteome</keyword>
<evidence type="ECO:0000256" key="1">
    <source>
        <dbReference type="SAM" id="MobiDB-lite"/>
    </source>
</evidence>
<dbReference type="Proteomes" id="UP001500751">
    <property type="component" value="Unassembled WGS sequence"/>
</dbReference>
<evidence type="ECO:0000256" key="2">
    <source>
        <dbReference type="SAM" id="Phobius"/>
    </source>
</evidence>
<keyword evidence="2" id="KW-1133">Transmembrane helix</keyword>
<keyword evidence="2" id="KW-0812">Transmembrane</keyword>
<feature type="compositionally biased region" description="Basic and acidic residues" evidence="1">
    <location>
        <begin position="199"/>
        <end position="211"/>
    </location>
</feature>
<accession>A0ABP5GEJ3</accession>
<evidence type="ECO:0000313" key="4">
    <source>
        <dbReference type="Proteomes" id="UP001500751"/>
    </source>
</evidence>
<feature type="region of interest" description="Disordered" evidence="1">
    <location>
        <begin position="171"/>
        <end position="211"/>
    </location>
</feature>
<keyword evidence="2" id="KW-0472">Membrane</keyword>
<protein>
    <submittedName>
        <fullName evidence="3">Uncharacterized protein</fullName>
    </submittedName>
</protein>
<feature type="transmembrane region" description="Helical" evidence="2">
    <location>
        <begin position="131"/>
        <end position="149"/>
    </location>
</feature>
<dbReference type="EMBL" id="BAAAQN010000035">
    <property type="protein sequence ID" value="GAA2043215.1"/>
    <property type="molecule type" value="Genomic_DNA"/>
</dbReference>
<proteinExistence type="predicted"/>
<name>A0ABP5GEJ3_9ACTN</name>
<sequence length="211" mass="22168">MPFRRPEPPTRMERMRCAVSGRASDAAQTFSGAAGAAQGAAVTAAGAAQEAAYAVADRAALAAHEVSDRASTAASTVAERARPVAAEAVERGGAAWQILRHGVPRRPSPIARVTSVLPVATVTTVTRRGRAPMALMALGAAGAVGVLLVRRSRMDRDSVWILDEDAEMEPVGRWEEADARATANRRDRSAGTDDADASSSDRKDSPANRWP</sequence>
<comment type="caution">
    <text evidence="3">The sequence shown here is derived from an EMBL/GenBank/DDBJ whole genome shotgun (WGS) entry which is preliminary data.</text>
</comment>
<feature type="compositionally biased region" description="Basic and acidic residues" evidence="1">
    <location>
        <begin position="171"/>
        <end position="191"/>
    </location>
</feature>
<organism evidence="3 4">
    <name type="scientific">Catenulispora yoronensis</name>
    <dbReference type="NCBI Taxonomy" id="450799"/>
    <lineage>
        <taxon>Bacteria</taxon>
        <taxon>Bacillati</taxon>
        <taxon>Actinomycetota</taxon>
        <taxon>Actinomycetes</taxon>
        <taxon>Catenulisporales</taxon>
        <taxon>Catenulisporaceae</taxon>
        <taxon>Catenulispora</taxon>
    </lineage>
</organism>
<evidence type="ECO:0000313" key="3">
    <source>
        <dbReference type="EMBL" id="GAA2043215.1"/>
    </source>
</evidence>
<gene>
    <name evidence="3" type="ORF">GCM10009839_52870</name>
</gene>
<reference evidence="4" key="1">
    <citation type="journal article" date="2019" name="Int. J. Syst. Evol. Microbiol.">
        <title>The Global Catalogue of Microorganisms (GCM) 10K type strain sequencing project: providing services to taxonomists for standard genome sequencing and annotation.</title>
        <authorList>
            <consortium name="The Broad Institute Genomics Platform"/>
            <consortium name="The Broad Institute Genome Sequencing Center for Infectious Disease"/>
            <person name="Wu L."/>
            <person name="Ma J."/>
        </authorList>
    </citation>
    <scope>NUCLEOTIDE SEQUENCE [LARGE SCALE GENOMIC DNA]</scope>
    <source>
        <strain evidence="4">JCM 16014</strain>
    </source>
</reference>